<dbReference type="InterPro" id="IPR027417">
    <property type="entry name" value="P-loop_NTPase"/>
</dbReference>
<dbReference type="InterPro" id="IPR051782">
    <property type="entry name" value="ABC_Transporter_VariousFunc"/>
</dbReference>
<dbReference type="GO" id="GO:0005524">
    <property type="term" value="F:ATP binding"/>
    <property type="evidence" value="ECO:0007669"/>
    <property type="project" value="UniProtKB-KW"/>
</dbReference>
<dbReference type="AlphaFoldDB" id="A0A1Q8VEA5"/>
<keyword evidence="1" id="KW-0813">Transport</keyword>
<keyword evidence="2" id="KW-0547">Nucleotide-binding</keyword>
<organism evidence="5 6">
    <name type="scientific">Actinomyces oris</name>
    <dbReference type="NCBI Taxonomy" id="544580"/>
    <lineage>
        <taxon>Bacteria</taxon>
        <taxon>Bacillati</taxon>
        <taxon>Actinomycetota</taxon>
        <taxon>Actinomycetes</taxon>
        <taxon>Actinomycetales</taxon>
        <taxon>Actinomycetaceae</taxon>
        <taxon>Actinomyces</taxon>
    </lineage>
</organism>
<dbReference type="PANTHER" id="PTHR42939">
    <property type="entry name" value="ABC TRANSPORTER ATP-BINDING PROTEIN ALBC-RELATED"/>
    <property type="match status" value="1"/>
</dbReference>
<dbReference type="Proteomes" id="UP000186857">
    <property type="component" value="Unassembled WGS sequence"/>
</dbReference>
<evidence type="ECO:0000256" key="1">
    <source>
        <dbReference type="ARBA" id="ARBA00022448"/>
    </source>
</evidence>
<gene>
    <name evidence="5" type="ORF">BKH29_00990</name>
</gene>
<evidence type="ECO:0000313" key="5">
    <source>
        <dbReference type="EMBL" id="OLO46432.1"/>
    </source>
</evidence>
<evidence type="ECO:0000259" key="4">
    <source>
        <dbReference type="PROSITE" id="PS50893"/>
    </source>
</evidence>
<name>A0A1Q8VEA5_9ACTO</name>
<protein>
    <submittedName>
        <fullName evidence="5">ABC transporter ATP-binding protein</fullName>
    </submittedName>
</protein>
<evidence type="ECO:0000256" key="2">
    <source>
        <dbReference type="ARBA" id="ARBA00022741"/>
    </source>
</evidence>
<evidence type="ECO:0000256" key="3">
    <source>
        <dbReference type="ARBA" id="ARBA00022840"/>
    </source>
</evidence>
<dbReference type="SMART" id="SM00382">
    <property type="entry name" value="AAA"/>
    <property type="match status" value="1"/>
</dbReference>
<dbReference type="InterPro" id="IPR003439">
    <property type="entry name" value="ABC_transporter-like_ATP-bd"/>
</dbReference>
<accession>A0A1Q8VEA5</accession>
<dbReference type="Gene3D" id="3.40.50.300">
    <property type="entry name" value="P-loop containing nucleotide triphosphate hydrolases"/>
    <property type="match status" value="1"/>
</dbReference>
<reference evidence="5 6" key="1">
    <citation type="submission" date="2016-12" db="EMBL/GenBank/DDBJ databases">
        <title>Genomic Comparison of strains in the 'Actinomyces naeslundii' Group.</title>
        <authorList>
            <person name="Mughal S.R."/>
            <person name="Do T."/>
            <person name="Gilbert S.C."/>
            <person name="Witherden E.A."/>
            <person name="Didelot X."/>
            <person name="Beighton D."/>
        </authorList>
    </citation>
    <scope>NUCLEOTIDE SEQUENCE [LARGE SCALE GENOMIC DNA]</scope>
    <source>
        <strain evidence="5 6">CCUG 33920</strain>
    </source>
</reference>
<feature type="domain" description="ABC transporter" evidence="4">
    <location>
        <begin position="1"/>
        <end position="219"/>
    </location>
</feature>
<dbReference type="SUPFAM" id="SSF52540">
    <property type="entry name" value="P-loop containing nucleoside triphosphate hydrolases"/>
    <property type="match status" value="1"/>
</dbReference>
<proteinExistence type="predicted"/>
<evidence type="ECO:0000313" key="6">
    <source>
        <dbReference type="Proteomes" id="UP000186857"/>
    </source>
</evidence>
<keyword evidence="3 5" id="KW-0067">ATP-binding</keyword>
<dbReference type="EMBL" id="MSKJ01000001">
    <property type="protein sequence ID" value="OLO46432.1"/>
    <property type="molecule type" value="Genomic_DNA"/>
</dbReference>
<sequence length="275" mass="29948">MNPVEISHLTKHYPDFSLNDVTFSVPAGYVTGFVGANGAGKTTTIKAALGMIHPDAGSATTVGHERIGVVFDAPPYNPDWRLKDLGRGIGRFYPAWSQERYDSELQAAGLNPTKRVKELSRGMGMRLQMAVALAHDPELLILDEPTGGLDPLARTEMVDMLAQFMVEEGRTILFSTHITFDLDRLADYLVILSRGRVVANGTVEEIIGSFRLVRGTPEHLTDAVRQASLGLRSTQLGWEAMMPADAAEALADRIVVEAPTIEDLAVHIAKEAGRE</sequence>
<comment type="caution">
    <text evidence="5">The sequence shown here is derived from an EMBL/GenBank/DDBJ whole genome shotgun (WGS) entry which is preliminary data.</text>
</comment>
<dbReference type="InterPro" id="IPR003593">
    <property type="entry name" value="AAA+_ATPase"/>
</dbReference>
<dbReference type="RefSeq" id="WP_075375873.1">
    <property type="nucleotide sequence ID" value="NZ_MSKJ01000001.1"/>
</dbReference>
<dbReference type="PANTHER" id="PTHR42939:SF3">
    <property type="entry name" value="ABC TRANSPORTER ATP-BINDING COMPONENT"/>
    <property type="match status" value="1"/>
</dbReference>
<dbReference type="GO" id="GO:0016887">
    <property type="term" value="F:ATP hydrolysis activity"/>
    <property type="evidence" value="ECO:0007669"/>
    <property type="project" value="InterPro"/>
</dbReference>
<dbReference type="OrthoDB" id="9804819at2"/>
<dbReference type="CDD" id="cd03230">
    <property type="entry name" value="ABC_DR_subfamily_A"/>
    <property type="match status" value="1"/>
</dbReference>
<dbReference type="PROSITE" id="PS50893">
    <property type="entry name" value="ABC_TRANSPORTER_2"/>
    <property type="match status" value="1"/>
</dbReference>
<dbReference type="Pfam" id="PF00005">
    <property type="entry name" value="ABC_tran"/>
    <property type="match status" value="1"/>
</dbReference>